<dbReference type="EMBL" id="CM042032">
    <property type="protein sequence ID" value="KAI3776050.1"/>
    <property type="molecule type" value="Genomic_DNA"/>
</dbReference>
<keyword evidence="2" id="KW-1185">Reference proteome</keyword>
<sequence>METVGLCKEVESNDKVIFDYNAGYTLLEELCLAGQLTSIGPGDEPILCDEGWMASSYRSSMELFEEHMKTLEMDCNTTTPGRVILLRIMSFLRFGYEVSFEALDKGAIEILGPYGQDLYRGSNAL</sequence>
<proteinExistence type="predicted"/>
<reference evidence="1 2" key="2">
    <citation type="journal article" date="2022" name="Mol. Ecol. Resour.">
        <title>The genomes of chicory, endive, great burdock and yacon provide insights into Asteraceae paleo-polyploidization history and plant inulin production.</title>
        <authorList>
            <person name="Fan W."/>
            <person name="Wang S."/>
            <person name="Wang H."/>
            <person name="Wang A."/>
            <person name="Jiang F."/>
            <person name="Liu H."/>
            <person name="Zhao H."/>
            <person name="Xu D."/>
            <person name="Zhang Y."/>
        </authorList>
    </citation>
    <scope>NUCLEOTIDE SEQUENCE [LARGE SCALE GENOMIC DNA]</scope>
    <source>
        <strain evidence="2">cv. Yunnan</strain>
        <tissue evidence="1">Leaves</tissue>
    </source>
</reference>
<comment type="caution">
    <text evidence="1">The sequence shown here is derived from an EMBL/GenBank/DDBJ whole genome shotgun (WGS) entry which is preliminary data.</text>
</comment>
<evidence type="ECO:0000313" key="2">
    <source>
        <dbReference type="Proteomes" id="UP001056120"/>
    </source>
</evidence>
<organism evidence="1 2">
    <name type="scientific">Smallanthus sonchifolius</name>
    <dbReference type="NCBI Taxonomy" id="185202"/>
    <lineage>
        <taxon>Eukaryota</taxon>
        <taxon>Viridiplantae</taxon>
        <taxon>Streptophyta</taxon>
        <taxon>Embryophyta</taxon>
        <taxon>Tracheophyta</taxon>
        <taxon>Spermatophyta</taxon>
        <taxon>Magnoliopsida</taxon>
        <taxon>eudicotyledons</taxon>
        <taxon>Gunneridae</taxon>
        <taxon>Pentapetalae</taxon>
        <taxon>asterids</taxon>
        <taxon>campanulids</taxon>
        <taxon>Asterales</taxon>
        <taxon>Asteraceae</taxon>
        <taxon>Asteroideae</taxon>
        <taxon>Heliantheae alliance</taxon>
        <taxon>Millerieae</taxon>
        <taxon>Smallanthus</taxon>
    </lineage>
</organism>
<reference evidence="2" key="1">
    <citation type="journal article" date="2022" name="Mol. Ecol. Resour.">
        <title>The genomes of chicory, endive, great burdock and yacon provide insights into Asteraceae palaeo-polyploidization history and plant inulin production.</title>
        <authorList>
            <person name="Fan W."/>
            <person name="Wang S."/>
            <person name="Wang H."/>
            <person name="Wang A."/>
            <person name="Jiang F."/>
            <person name="Liu H."/>
            <person name="Zhao H."/>
            <person name="Xu D."/>
            <person name="Zhang Y."/>
        </authorList>
    </citation>
    <scope>NUCLEOTIDE SEQUENCE [LARGE SCALE GENOMIC DNA]</scope>
    <source>
        <strain evidence="2">cv. Yunnan</strain>
    </source>
</reference>
<accession>A0ACB9FZ04</accession>
<name>A0ACB9FZ04_9ASTR</name>
<protein>
    <submittedName>
        <fullName evidence="1">Uncharacterized protein</fullName>
    </submittedName>
</protein>
<evidence type="ECO:0000313" key="1">
    <source>
        <dbReference type="EMBL" id="KAI3776050.1"/>
    </source>
</evidence>
<gene>
    <name evidence="1" type="ORF">L1987_45810</name>
</gene>
<dbReference type="Proteomes" id="UP001056120">
    <property type="component" value="Linkage Group LG15"/>
</dbReference>